<dbReference type="GO" id="GO:0005886">
    <property type="term" value="C:plasma membrane"/>
    <property type="evidence" value="ECO:0007669"/>
    <property type="project" value="TreeGrafter"/>
</dbReference>
<keyword evidence="2" id="KW-0472">Membrane</keyword>
<evidence type="ECO:0000313" key="3">
    <source>
        <dbReference type="EMBL" id="KAH6824236.1"/>
    </source>
</evidence>
<evidence type="ECO:0000256" key="2">
    <source>
        <dbReference type="SAM" id="Phobius"/>
    </source>
</evidence>
<keyword evidence="1" id="KW-0813">Transport</keyword>
<protein>
    <submittedName>
        <fullName evidence="3">Urea-proton symporter DEGRADATION OF UREA 3</fullName>
    </submittedName>
</protein>
<dbReference type="AlphaFoldDB" id="A0AAD4IZE0"/>
<sequence length="163" mass="18334">MTTYIYLFSGAGDAAHPAGEKLESLHGNDGGYVEGMQRSRCSNVSITVVEKEKSELSSDEYKEEKLIRAKRWIVKWGVGFTLVIAVIWPILTLPAGQFNKGYFTFWAVIVIAWDTVASAVIISLPLIESWETIKDVLLGMFTNDRLMEKMEEINLKLQTIMSP</sequence>
<keyword evidence="2" id="KW-0812">Transmembrane</keyword>
<dbReference type="PANTHER" id="PTHR46154">
    <property type="match status" value="1"/>
</dbReference>
<keyword evidence="4" id="KW-1185">Reference proteome</keyword>
<comment type="caution">
    <text evidence="3">The sequence shown here is derived from an EMBL/GenBank/DDBJ whole genome shotgun (WGS) entry which is preliminary data.</text>
</comment>
<dbReference type="PANTHER" id="PTHR46154:SF4">
    <property type="entry name" value="UREA ACTIVE TRANSPORTER"/>
    <property type="match status" value="1"/>
</dbReference>
<gene>
    <name evidence="3" type="ORF">C2S53_019276</name>
</gene>
<accession>A0AAD4IZE0</accession>
<dbReference type="Proteomes" id="UP001190926">
    <property type="component" value="Unassembled WGS sequence"/>
</dbReference>
<dbReference type="GO" id="GO:0015204">
    <property type="term" value="F:urea transmembrane transporter activity"/>
    <property type="evidence" value="ECO:0007669"/>
    <property type="project" value="InterPro"/>
</dbReference>
<name>A0AAD4IZE0_PERFH</name>
<reference evidence="3 4" key="1">
    <citation type="journal article" date="2021" name="Nat. Commun.">
        <title>Incipient diploidization of the medicinal plant Perilla within 10,000 years.</title>
        <authorList>
            <person name="Zhang Y."/>
            <person name="Shen Q."/>
            <person name="Leng L."/>
            <person name="Zhang D."/>
            <person name="Chen S."/>
            <person name="Shi Y."/>
            <person name="Ning Z."/>
            <person name="Chen S."/>
        </authorList>
    </citation>
    <scope>NUCLEOTIDE SEQUENCE [LARGE SCALE GENOMIC DNA]</scope>
    <source>
        <strain evidence="4">cv. PC099</strain>
    </source>
</reference>
<organism evidence="3 4">
    <name type="scientific">Perilla frutescens var. hirtella</name>
    <name type="common">Perilla citriodora</name>
    <name type="synonym">Perilla setoyensis</name>
    <dbReference type="NCBI Taxonomy" id="608512"/>
    <lineage>
        <taxon>Eukaryota</taxon>
        <taxon>Viridiplantae</taxon>
        <taxon>Streptophyta</taxon>
        <taxon>Embryophyta</taxon>
        <taxon>Tracheophyta</taxon>
        <taxon>Spermatophyta</taxon>
        <taxon>Magnoliopsida</taxon>
        <taxon>eudicotyledons</taxon>
        <taxon>Gunneridae</taxon>
        <taxon>Pentapetalae</taxon>
        <taxon>asterids</taxon>
        <taxon>lamiids</taxon>
        <taxon>Lamiales</taxon>
        <taxon>Lamiaceae</taxon>
        <taxon>Nepetoideae</taxon>
        <taxon>Elsholtzieae</taxon>
        <taxon>Perilla</taxon>
    </lineage>
</organism>
<dbReference type="InterPro" id="IPR031155">
    <property type="entry name" value="DUR"/>
</dbReference>
<keyword evidence="2" id="KW-1133">Transmembrane helix</keyword>
<evidence type="ECO:0000313" key="4">
    <source>
        <dbReference type="Proteomes" id="UP001190926"/>
    </source>
</evidence>
<proteinExistence type="predicted"/>
<dbReference type="EMBL" id="SDAM02000455">
    <property type="protein sequence ID" value="KAH6824236.1"/>
    <property type="molecule type" value="Genomic_DNA"/>
</dbReference>
<feature type="transmembrane region" description="Helical" evidence="2">
    <location>
        <begin position="103"/>
        <end position="127"/>
    </location>
</feature>
<evidence type="ECO:0000256" key="1">
    <source>
        <dbReference type="ARBA" id="ARBA00022448"/>
    </source>
</evidence>
<feature type="transmembrane region" description="Helical" evidence="2">
    <location>
        <begin position="72"/>
        <end position="91"/>
    </location>
</feature>